<sequence>MQVVLWIIIQNHGQVCPCSLHCTVLEEAWLDIVRPSGKAVCSQVPCLKYLIESWEYWRMMFNLISILKLLHPLTWKKSLLSLLKKLRLRLSGIFFLQRTICFLV</sequence>
<dbReference type="EMBL" id="GGEC01046302">
    <property type="protein sequence ID" value="MBX26786.1"/>
    <property type="molecule type" value="Transcribed_RNA"/>
</dbReference>
<protein>
    <submittedName>
        <fullName evidence="1">Uncharacterized protein MANES_06G126700</fullName>
    </submittedName>
</protein>
<accession>A0A2P2M982</accession>
<name>A0A2P2M982_RHIMU</name>
<dbReference type="AlphaFoldDB" id="A0A2P2M982"/>
<reference evidence="1" key="1">
    <citation type="submission" date="2018-02" db="EMBL/GenBank/DDBJ databases">
        <title>Rhizophora mucronata_Transcriptome.</title>
        <authorList>
            <person name="Meera S.P."/>
            <person name="Sreeshan A."/>
            <person name="Augustine A."/>
        </authorList>
    </citation>
    <scope>NUCLEOTIDE SEQUENCE</scope>
    <source>
        <tissue evidence="1">Leaf</tissue>
    </source>
</reference>
<organism evidence="1">
    <name type="scientific">Rhizophora mucronata</name>
    <name type="common">Asiatic mangrove</name>
    <dbReference type="NCBI Taxonomy" id="61149"/>
    <lineage>
        <taxon>Eukaryota</taxon>
        <taxon>Viridiplantae</taxon>
        <taxon>Streptophyta</taxon>
        <taxon>Embryophyta</taxon>
        <taxon>Tracheophyta</taxon>
        <taxon>Spermatophyta</taxon>
        <taxon>Magnoliopsida</taxon>
        <taxon>eudicotyledons</taxon>
        <taxon>Gunneridae</taxon>
        <taxon>Pentapetalae</taxon>
        <taxon>rosids</taxon>
        <taxon>fabids</taxon>
        <taxon>Malpighiales</taxon>
        <taxon>Rhizophoraceae</taxon>
        <taxon>Rhizophora</taxon>
    </lineage>
</organism>
<evidence type="ECO:0000313" key="1">
    <source>
        <dbReference type="EMBL" id="MBX26786.1"/>
    </source>
</evidence>
<proteinExistence type="predicted"/>